<accession>A0A520N0K9</accession>
<dbReference type="Pfam" id="PF13620">
    <property type="entry name" value="CarboxypepD_reg"/>
    <property type="match status" value="1"/>
</dbReference>
<dbReference type="PANTHER" id="PTHR30069">
    <property type="entry name" value="TONB-DEPENDENT OUTER MEMBRANE RECEPTOR"/>
    <property type="match status" value="1"/>
</dbReference>
<dbReference type="Pfam" id="PF25183">
    <property type="entry name" value="OMP_b-brl_4"/>
    <property type="match status" value="1"/>
</dbReference>
<dbReference type="InterPro" id="IPR039426">
    <property type="entry name" value="TonB-dep_rcpt-like"/>
</dbReference>
<keyword evidence="5" id="KW-0472">Membrane</keyword>
<dbReference type="GO" id="GO:0044718">
    <property type="term" value="P:siderophore transmembrane transport"/>
    <property type="evidence" value="ECO:0007669"/>
    <property type="project" value="TreeGrafter"/>
</dbReference>
<dbReference type="InterPro" id="IPR013784">
    <property type="entry name" value="Carb-bd-like_fold"/>
</dbReference>
<sequence length="987" mass="109060">MKKLIFTLFTILLISSTVAQETTAVVRGNISDADGSAVANAEVIVTSPSTGLTKNVRTDSDGNYYVSGLPAGVRYNVSVNAAGLGGASSSGLSVAVGQTKVLNYVLNSFEEVRVVAERVALADTAIGPNAVFSLDDIQNSPSINRNILEVVQQDPRLYLDQSGGNSSGDSFQCNGANPRYNSLTVDGVRLNDGFGLNRNGYPTQRMPFPYDAISSVAVELAPMSVTYGGFSACNINAVTKSGQNELFASGFMEFGGDSFRGDSLEGDDIAKQAYDESKYGFEVGGALIPDQLFAYFAYEKYDGADINNRGAIGSGAVNEVAVSQAELDEIASIARDVYGFDPGTSTANPFDFEDEKYLAKIDYYASDIHRLSFTYMYNDSANKVGSDRDLDEFEFSKHFYNRGAELTSTNVSLYSDWTEKFSTEVRLSYSEVDFLQECVAGAQFGEMRIELDSVDVYLGCDDSRQANDLDWTVDQTVIKGTLVEGNHTITAGYEKEALDIFNLFYQHVDTEIRFDGIDDFRAGDAARIYYGNAITNNFLDSAVNWAYEVETMYLQDSIQVSPELNVTLGLRYDYYGSDDRPVLNPAFIADYGFANDANLDGLDLLMPRFGFTFEASEALSIRGGVGIFSGGNPNVWYSNVYSNTNMTAVQTQIRGVNLFDLDYAGCEDGVPNGPGWCVPVQLYNQVLSGDGSNFELNYMDPNFKTPYERKVTLGLTYYLPNDYVLTADAIMTQGEDTAIWKRGDLEVVGTNSDGSPEYDSVREPSFVLTNSVIGNESESVSFGLFKSFENGLDMRLGYAWNDSRDVNPMTSSIAFSNYVNRTFFDPQEEVLSRSNYNIEHRFTGVFNWTRNYFGDYSTRFSLFAQASSGVPYSLTLSGAGCTIGRYGFTPYLDFIEHCLIEPGTRNSEDGSWWRKADFRVSQELPYNGRGFIVFDNFTNFLNEDWGILRKANFPYGVEPRDVEAGIAESRIGDASLWEIRMGVDFRF</sequence>
<dbReference type="Proteomes" id="UP000315825">
    <property type="component" value="Unassembled WGS sequence"/>
</dbReference>
<dbReference type="PANTHER" id="PTHR30069:SF46">
    <property type="entry name" value="OAR PROTEIN"/>
    <property type="match status" value="1"/>
</dbReference>
<dbReference type="GO" id="GO:0009279">
    <property type="term" value="C:cell outer membrane"/>
    <property type="evidence" value="ECO:0007669"/>
    <property type="project" value="UniProtKB-SubCell"/>
</dbReference>
<dbReference type="InterPro" id="IPR036942">
    <property type="entry name" value="Beta-barrel_TonB_sf"/>
</dbReference>
<dbReference type="Pfam" id="PF07715">
    <property type="entry name" value="Plug"/>
    <property type="match status" value="1"/>
</dbReference>
<feature type="signal peptide" evidence="7">
    <location>
        <begin position="1"/>
        <end position="19"/>
    </location>
</feature>
<gene>
    <name evidence="10" type="ORF">EVA92_02120</name>
</gene>
<dbReference type="GO" id="GO:0030246">
    <property type="term" value="F:carbohydrate binding"/>
    <property type="evidence" value="ECO:0007669"/>
    <property type="project" value="InterPro"/>
</dbReference>
<keyword evidence="2" id="KW-0813">Transport</keyword>
<keyword evidence="7" id="KW-0732">Signal</keyword>
<name>A0A520N0K9_9GAMM</name>
<keyword evidence="3" id="KW-1134">Transmembrane beta strand</keyword>
<dbReference type="SUPFAM" id="SSF56935">
    <property type="entry name" value="Porins"/>
    <property type="match status" value="1"/>
</dbReference>
<feature type="chain" id="PRO_5022216163" evidence="7">
    <location>
        <begin position="20"/>
        <end position="987"/>
    </location>
</feature>
<dbReference type="Gene3D" id="2.170.130.10">
    <property type="entry name" value="TonB-dependent receptor, plug domain"/>
    <property type="match status" value="1"/>
</dbReference>
<feature type="domain" description="TonB-dependent receptor plug" evidence="8">
    <location>
        <begin position="129"/>
        <end position="230"/>
    </location>
</feature>
<comment type="caution">
    <text evidence="10">The sequence shown here is derived from an EMBL/GenBank/DDBJ whole genome shotgun (WGS) entry which is preliminary data.</text>
</comment>
<dbReference type="InterPro" id="IPR037066">
    <property type="entry name" value="Plug_dom_sf"/>
</dbReference>
<evidence type="ECO:0000256" key="5">
    <source>
        <dbReference type="ARBA" id="ARBA00023136"/>
    </source>
</evidence>
<dbReference type="InterPro" id="IPR057601">
    <property type="entry name" value="Oar-like_b-barrel"/>
</dbReference>
<keyword evidence="4" id="KW-0812">Transmembrane</keyword>
<dbReference type="EMBL" id="SHBE01000002">
    <property type="protein sequence ID" value="RZO26966.1"/>
    <property type="molecule type" value="Genomic_DNA"/>
</dbReference>
<dbReference type="SUPFAM" id="SSF49452">
    <property type="entry name" value="Starch-binding domain-like"/>
    <property type="match status" value="1"/>
</dbReference>
<comment type="subcellular location">
    <subcellularLocation>
        <location evidence="1">Cell outer membrane</location>
        <topology evidence="1">Multi-pass membrane protein</topology>
    </subcellularLocation>
</comment>
<evidence type="ECO:0000256" key="6">
    <source>
        <dbReference type="ARBA" id="ARBA00023237"/>
    </source>
</evidence>
<dbReference type="Gene3D" id="2.60.40.1120">
    <property type="entry name" value="Carboxypeptidase-like, regulatory domain"/>
    <property type="match status" value="1"/>
</dbReference>
<keyword evidence="6" id="KW-0998">Cell outer membrane</keyword>
<protein>
    <submittedName>
        <fullName evidence="10">Cell envelope biogenesis protein OmpA</fullName>
    </submittedName>
</protein>
<evidence type="ECO:0000313" key="10">
    <source>
        <dbReference type="EMBL" id="RZO26966.1"/>
    </source>
</evidence>
<evidence type="ECO:0000313" key="11">
    <source>
        <dbReference type="Proteomes" id="UP000315825"/>
    </source>
</evidence>
<feature type="domain" description="TonB-dependent transporter Oar-like beta-barrel" evidence="9">
    <location>
        <begin position="349"/>
        <end position="851"/>
    </location>
</feature>
<evidence type="ECO:0000256" key="1">
    <source>
        <dbReference type="ARBA" id="ARBA00004571"/>
    </source>
</evidence>
<evidence type="ECO:0000256" key="2">
    <source>
        <dbReference type="ARBA" id="ARBA00022448"/>
    </source>
</evidence>
<evidence type="ECO:0000256" key="7">
    <source>
        <dbReference type="SAM" id="SignalP"/>
    </source>
</evidence>
<proteinExistence type="predicted"/>
<dbReference type="AlphaFoldDB" id="A0A520N0K9"/>
<evidence type="ECO:0000256" key="4">
    <source>
        <dbReference type="ARBA" id="ARBA00022692"/>
    </source>
</evidence>
<reference evidence="10 11" key="1">
    <citation type="submission" date="2019-02" db="EMBL/GenBank/DDBJ databases">
        <title>Prokaryotic population dynamics and viral predation in marine succession experiment using metagenomics: the confinement effect.</title>
        <authorList>
            <person name="Haro-Moreno J.M."/>
            <person name="Rodriguez-Valera F."/>
            <person name="Lopez-Perez M."/>
        </authorList>
    </citation>
    <scope>NUCLEOTIDE SEQUENCE [LARGE SCALE GENOMIC DNA]</scope>
    <source>
        <strain evidence="10">MED-G159</strain>
    </source>
</reference>
<evidence type="ECO:0000259" key="9">
    <source>
        <dbReference type="Pfam" id="PF25183"/>
    </source>
</evidence>
<organism evidence="10 11">
    <name type="scientific">SAR86 cluster bacterium</name>
    <dbReference type="NCBI Taxonomy" id="2030880"/>
    <lineage>
        <taxon>Bacteria</taxon>
        <taxon>Pseudomonadati</taxon>
        <taxon>Pseudomonadota</taxon>
        <taxon>Gammaproteobacteria</taxon>
        <taxon>SAR86 cluster</taxon>
    </lineage>
</organism>
<dbReference type="GO" id="GO:0015344">
    <property type="term" value="F:siderophore uptake transmembrane transporter activity"/>
    <property type="evidence" value="ECO:0007669"/>
    <property type="project" value="TreeGrafter"/>
</dbReference>
<evidence type="ECO:0000259" key="8">
    <source>
        <dbReference type="Pfam" id="PF07715"/>
    </source>
</evidence>
<evidence type="ECO:0000256" key="3">
    <source>
        <dbReference type="ARBA" id="ARBA00022452"/>
    </source>
</evidence>
<dbReference type="Gene3D" id="2.40.170.20">
    <property type="entry name" value="TonB-dependent receptor, beta-barrel domain"/>
    <property type="match status" value="1"/>
</dbReference>
<dbReference type="InterPro" id="IPR012910">
    <property type="entry name" value="Plug_dom"/>
</dbReference>